<reference evidence="1" key="1">
    <citation type="submission" date="2014-11" db="EMBL/GenBank/DDBJ databases">
        <authorList>
            <person name="Amaro Gonzalez C."/>
        </authorList>
    </citation>
    <scope>NUCLEOTIDE SEQUENCE</scope>
</reference>
<reference evidence="1" key="2">
    <citation type="journal article" date="2015" name="Fish Shellfish Immunol.">
        <title>Early steps in the European eel (Anguilla anguilla)-Vibrio vulnificus interaction in the gills: Role of the RtxA13 toxin.</title>
        <authorList>
            <person name="Callol A."/>
            <person name="Pajuelo D."/>
            <person name="Ebbesson L."/>
            <person name="Teles M."/>
            <person name="MacKenzie S."/>
            <person name="Amaro C."/>
        </authorList>
    </citation>
    <scope>NUCLEOTIDE SEQUENCE</scope>
</reference>
<organism evidence="1">
    <name type="scientific">Anguilla anguilla</name>
    <name type="common">European freshwater eel</name>
    <name type="synonym">Muraena anguilla</name>
    <dbReference type="NCBI Taxonomy" id="7936"/>
    <lineage>
        <taxon>Eukaryota</taxon>
        <taxon>Metazoa</taxon>
        <taxon>Chordata</taxon>
        <taxon>Craniata</taxon>
        <taxon>Vertebrata</taxon>
        <taxon>Euteleostomi</taxon>
        <taxon>Actinopterygii</taxon>
        <taxon>Neopterygii</taxon>
        <taxon>Teleostei</taxon>
        <taxon>Anguilliformes</taxon>
        <taxon>Anguillidae</taxon>
        <taxon>Anguilla</taxon>
    </lineage>
</organism>
<protein>
    <submittedName>
        <fullName evidence="1">Uncharacterized protein</fullName>
    </submittedName>
</protein>
<accession>A0A0E9PY16</accession>
<dbReference type="EMBL" id="GBXM01099839">
    <property type="protein sequence ID" value="JAH08738.1"/>
    <property type="molecule type" value="Transcribed_RNA"/>
</dbReference>
<proteinExistence type="predicted"/>
<evidence type="ECO:0000313" key="1">
    <source>
        <dbReference type="EMBL" id="JAH08738.1"/>
    </source>
</evidence>
<name>A0A0E9PY16_ANGAN</name>
<sequence length="10" mass="1137">MPDEAHLTHS</sequence>